<feature type="region of interest" description="Disordered" evidence="5">
    <location>
        <begin position="232"/>
        <end position="270"/>
    </location>
</feature>
<keyword evidence="3" id="KW-0963">Cytoplasm</keyword>
<dbReference type="GO" id="GO:0005765">
    <property type="term" value="C:lysosomal membrane"/>
    <property type="evidence" value="ECO:0007669"/>
    <property type="project" value="UniProtKB-SubCell"/>
</dbReference>
<dbReference type="GO" id="GO:0032880">
    <property type="term" value="P:regulation of protein localization"/>
    <property type="evidence" value="ECO:0007669"/>
    <property type="project" value="TreeGrafter"/>
</dbReference>
<name>A0AAN9A3M8_HALRR</name>
<feature type="region of interest" description="Disordered" evidence="5">
    <location>
        <begin position="459"/>
        <end position="515"/>
    </location>
</feature>
<dbReference type="InterPro" id="IPR057288">
    <property type="entry name" value="PH_PLEKHM2"/>
</dbReference>
<dbReference type="InterPro" id="IPR037213">
    <property type="entry name" value="Run_dom_sf"/>
</dbReference>
<comment type="subcellular location">
    <subcellularLocation>
        <location evidence="1">Cytoplasm</location>
    </subcellularLocation>
    <subcellularLocation>
        <location evidence="2">Lysosome membrane</location>
    </subcellularLocation>
</comment>
<gene>
    <name evidence="8" type="ORF">SK128_015989</name>
</gene>
<dbReference type="InterPro" id="IPR053015">
    <property type="entry name" value="PH_domain-containing_M2"/>
</dbReference>
<dbReference type="InterPro" id="IPR004012">
    <property type="entry name" value="Run_dom"/>
</dbReference>
<dbReference type="Gene3D" id="2.30.29.30">
    <property type="entry name" value="Pleckstrin-homology domain (PH domain)/Phosphotyrosine-binding domain (PTB)"/>
    <property type="match status" value="1"/>
</dbReference>
<dbReference type="InterPro" id="IPR001849">
    <property type="entry name" value="PH_domain"/>
</dbReference>
<dbReference type="Pfam" id="PF02759">
    <property type="entry name" value="RUN"/>
    <property type="match status" value="1"/>
</dbReference>
<evidence type="ECO:0000256" key="4">
    <source>
        <dbReference type="ARBA" id="ARBA00023228"/>
    </source>
</evidence>
<feature type="compositionally biased region" description="Low complexity" evidence="5">
    <location>
        <begin position="912"/>
        <end position="932"/>
    </location>
</feature>
<feature type="region of interest" description="Disordered" evidence="5">
    <location>
        <begin position="842"/>
        <end position="968"/>
    </location>
</feature>
<dbReference type="SUPFAM" id="SSF50729">
    <property type="entry name" value="PH domain-like"/>
    <property type="match status" value="1"/>
</dbReference>
<dbReference type="SMART" id="SM00593">
    <property type="entry name" value="RUN"/>
    <property type="match status" value="1"/>
</dbReference>
<organism evidence="8 9">
    <name type="scientific">Halocaridina rubra</name>
    <name type="common">Hawaiian red shrimp</name>
    <dbReference type="NCBI Taxonomy" id="373956"/>
    <lineage>
        <taxon>Eukaryota</taxon>
        <taxon>Metazoa</taxon>
        <taxon>Ecdysozoa</taxon>
        <taxon>Arthropoda</taxon>
        <taxon>Crustacea</taxon>
        <taxon>Multicrustacea</taxon>
        <taxon>Malacostraca</taxon>
        <taxon>Eumalacostraca</taxon>
        <taxon>Eucarida</taxon>
        <taxon>Decapoda</taxon>
        <taxon>Pleocyemata</taxon>
        <taxon>Caridea</taxon>
        <taxon>Atyoidea</taxon>
        <taxon>Atyidae</taxon>
        <taxon>Halocaridina</taxon>
    </lineage>
</organism>
<dbReference type="GO" id="GO:0019894">
    <property type="term" value="F:kinesin binding"/>
    <property type="evidence" value="ECO:0007669"/>
    <property type="project" value="TreeGrafter"/>
</dbReference>
<dbReference type="GO" id="GO:0032418">
    <property type="term" value="P:lysosome localization"/>
    <property type="evidence" value="ECO:0007669"/>
    <property type="project" value="TreeGrafter"/>
</dbReference>
<evidence type="ECO:0000313" key="9">
    <source>
        <dbReference type="Proteomes" id="UP001381693"/>
    </source>
</evidence>
<feature type="domain" description="RUN" evidence="7">
    <location>
        <begin position="32"/>
        <end position="154"/>
    </location>
</feature>
<dbReference type="GO" id="GO:0007030">
    <property type="term" value="P:Golgi organization"/>
    <property type="evidence" value="ECO:0007669"/>
    <property type="project" value="TreeGrafter"/>
</dbReference>
<comment type="caution">
    <text evidence="8">The sequence shown here is derived from an EMBL/GenBank/DDBJ whole genome shotgun (WGS) entry which is preliminary data.</text>
</comment>
<evidence type="ECO:0008006" key="10">
    <source>
        <dbReference type="Google" id="ProtNLM"/>
    </source>
</evidence>
<dbReference type="Proteomes" id="UP001381693">
    <property type="component" value="Unassembled WGS sequence"/>
</dbReference>
<keyword evidence="4" id="KW-0458">Lysosome</keyword>
<feature type="compositionally biased region" description="Polar residues" evidence="5">
    <location>
        <begin position="866"/>
        <end position="885"/>
    </location>
</feature>
<dbReference type="PANTHER" id="PTHR46556">
    <property type="entry name" value="PLECKSTRIN HOMOLOGY DOMAIN-CONTAINING FAMILY M MEMBER 2"/>
    <property type="match status" value="1"/>
</dbReference>
<reference evidence="8 9" key="1">
    <citation type="submission" date="2023-11" db="EMBL/GenBank/DDBJ databases">
        <title>Halocaridina rubra genome assembly.</title>
        <authorList>
            <person name="Smith C."/>
        </authorList>
    </citation>
    <scope>NUCLEOTIDE SEQUENCE [LARGE SCALE GENOMIC DNA]</scope>
    <source>
        <strain evidence="8">EP-1</strain>
        <tissue evidence="8">Whole</tissue>
    </source>
</reference>
<evidence type="ECO:0000259" key="6">
    <source>
        <dbReference type="PROSITE" id="PS50003"/>
    </source>
</evidence>
<keyword evidence="9" id="KW-1185">Reference proteome</keyword>
<dbReference type="Pfam" id="PF00169">
    <property type="entry name" value="PH"/>
    <property type="match status" value="1"/>
</dbReference>
<dbReference type="SUPFAM" id="SSF140741">
    <property type="entry name" value="RUN domain-like"/>
    <property type="match status" value="1"/>
</dbReference>
<feature type="compositionally biased region" description="Polar residues" evidence="5">
    <location>
        <begin position="842"/>
        <end position="859"/>
    </location>
</feature>
<feature type="compositionally biased region" description="Low complexity" evidence="5">
    <location>
        <begin position="245"/>
        <end position="258"/>
    </location>
</feature>
<evidence type="ECO:0000256" key="3">
    <source>
        <dbReference type="ARBA" id="ARBA00022490"/>
    </source>
</evidence>
<dbReference type="CDD" id="cd17680">
    <property type="entry name" value="RUN_PLEKHM2"/>
    <property type="match status" value="1"/>
</dbReference>
<proteinExistence type="predicted"/>
<dbReference type="InterPro" id="IPR047327">
    <property type="entry name" value="RUN_PLEKHM2"/>
</dbReference>
<dbReference type="GO" id="GO:0010008">
    <property type="term" value="C:endosome membrane"/>
    <property type="evidence" value="ECO:0007669"/>
    <property type="project" value="TreeGrafter"/>
</dbReference>
<dbReference type="PROSITE" id="PS50826">
    <property type="entry name" value="RUN"/>
    <property type="match status" value="1"/>
</dbReference>
<dbReference type="InterPro" id="IPR011993">
    <property type="entry name" value="PH-like_dom_sf"/>
</dbReference>
<evidence type="ECO:0000256" key="2">
    <source>
        <dbReference type="ARBA" id="ARBA00004656"/>
    </source>
</evidence>
<evidence type="ECO:0000259" key="7">
    <source>
        <dbReference type="PROSITE" id="PS50826"/>
    </source>
</evidence>
<feature type="compositionally biased region" description="Basic and acidic residues" evidence="5">
    <location>
        <begin position="492"/>
        <end position="515"/>
    </location>
</feature>
<feature type="region of interest" description="Disordered" evidence="5">
    <location>
        <begin position="544"/>
        <end position="564"/>
    </location>
</feature>
<sequence>MASLKGGVKDRIVHEIGRAIKQAQIEWCGVGCVRACTGRWLVLSLDAALLHGLHSLSRGYWPAVSLLLDKPSLSMLSKLPYATKPISKGRSWLCLCISEGQLEGYLHALSSNQGLLESYYGPHALLRDAHRTHILLMLVAGLEHLKMAIPMDIPGWIQPGGSVGSSSSTSVASMNISTTSMDSSLPSPSQHEPFDVDLTCSEAIEESWHSIEGDLPVSHSVCEDLDTHIEIEHIPKRSRRKKQSRSSSRSSSRAASGSTTPTDSIYAMKMNSTVEYPSSKVYERTECESEETIPYDNRIDTAHNGRVSQSVCDNCEENVIKSKRTIDENFKFKERLLQEVDQETRMYETWKDELNSACNLNKMTSQEKIYEDCGVVTRRGTLPSAKNIDKRVSFTESSSTALQQKPIHNRLSLCGDLSKGAEIRDLSDLRDLLSNLKDQGLLPSTLALEELFTTLDQTSPVMSERAPPEGQEDPPLHQSIISLTSNNNSINDDNKNNNDSKDDVPKNDTADNKLETDEKRRLDIIGGVRWEELTKIGKEMIADGGVAEEERGQEPSATGARPKQRLGCEFNKTQSATSATPRLGHDPTLTRNKYRERKEKRNIISLADRRRLYKECFRKERKLPNLYIPMKVDVSKFVEEEHRLNLEIVQGQSNIVMAGHTVDPMNQEELRKRLFISSDEKFYKLFSVREGHSNGSSVSVQIVLSTQALYVVTPVPKWSKPRHIVPYHDIHTIIVGFNDQWICILNKTAVLDDLATTGTNSGVQLEIGDPEVTHSLVSCLEVAMRRHFSALKLSRDEQTTSKPFTPCKIFPQARSSPLSKECADNFSNSILERSQLTSHGSKQVSLDISMESPDTSQLDSPAITPGSLSCSQDSPVASEVSLISETSRDMSEASLDSSQKSSDISHIDTENSQSSVDISQDISDLSQSSSVSHDSEDTCTSETVSSPVEVHPDPSYDVSHDEDDPSKAQAKLQEKYPIQLHLEKQYGMQRYAGGYCRWNGTVLDRSLPAVMVHPAWELAGLRKWLRAQLRLQSDPEVVGSWLVDWEDGSSLGGGEASGPLGPAIEGPLMFKPPGILMSWKAAYFILKAGVLYQFNDAHERLPHMIEEVSKCVGCVRIGTNHRPHAFQLLRKNAAPIMLAASDEHEASLWLQAFLTVINSGVRDLSERRQVSCKIILIKSGVLLAQQSDMILGIPLDLSHNITEEKASESLNSVATHLSQEYLSVSPNALSPGQLVKKDTHRLVNPTLSNLRDRKPLSSSLTNLHRTNSSSSIPCSPIRRISNGEKISSQNKNAQNRKGSLTRLYDAGYTDVTEVEIEKNLSINAAKDSKPKIGEGAHNRSRIMEPFMGKGEMKVLTHSALEQLSSVSVYAECPNTCLLEFECSEAGEISGDWALYFRCGGQMQSFVKALARTWRSIYEMEFPLHTVDDLGVQQFLLEGSQISSSGWSTQV</sequence>
<protein>
    <recommendedName>
        <fullName evidence="10">PH domain-containing protein</fullName>
    </recommendedName>
</protein>
<evidence type="ECO:0000313" key="8">
    <source>
        <dbReference type="EMBL" id="KAK7071275.1"/>
    </source>
</evidence>
<dbReference type="SMART" id="SM00233">
    <property type="entry name" value="PH"/>
    <property type="match status" value="1"/>
</dbReference>
<dbReference type="Gene3D" id="1.20.58.900">
    <property type="match status" value="1"/>
</dbReference>
<evidence type="ECO:0000256" key="5">
    <source>
        <dbReference type="SAM" id="MobiDB-lite"/>
    </source>
</evidence>
<dbReference type="PROSITE" id="PS50003">
    <property type="entry name" value="PH_DOMAIN"/>
    <property type="match status" value="1"/>
</dbReference>
<dbReference type="EMBL" id="JAXCGZ010015107">
    <property type="protein sequence ID" value="KAK7071275.1"/>
    <property type="molecule type" value="Genomic_DNA"/>
</dbReference>
<accession>A0AAN9A3M8</accession>
<dbReference type="Pfam" id="PF23142">
    <property type="entry name" value="PH_PLEKHM2"/>
    <property type="match status" value="1"/>
</dbReference>
<dbReference type="PANTHER" id="PTHR46556:SF1">
    <property type="entry name" value="PLECKSTRIN HOMOLOGY DOMAIN-CONTAINING FAMILY M MEMBER 2"/>
    <property type="match status" value="1"/>
</dbReference>
<evidence type="ECO:0000256" key="1">
    <source>
        <dbReference type="ARBA" id="ARBA00004496"/>
    </source>
</evidence>
<feature type="domain" description="PH" evidence="6">
    <location>
        <begin position="1061"/>
        <end position="1158"/>
    </location>
</feature>
<feature type="compositionally biased region" description="Low complexity" evidence="5">
    <location>
        <begin position="892"/>
        <end position="902"/>
    </location>
</feature>